<protein>
    <submittedName>
        <fullName evidence="6">Phage holin</fullName>
    </submittedName>
</protein>
<gene>
    <name evidence="6" type="ORF">CBW42_05570</name>
</gene>
<keyword evidence="4 5" id="KW-0472">Membrane</keyword>
<dbReference type="Proteomes" id="UP000194903">
    <property type="component" value="Unassembled WGS sequence"/>
</dbReference>
<keyword evidence="7" id="KW-1185">Reference proteome</keyword>
<evidence type="ECO:0000313" key="6">
    <source>
        <dbReference type="EMBL" id="OUM21051.1"/>
    </source>
</evidence>
<accession>A0A252F5M1</accession>
<proteinExistence type="predicted"/>
<dbReference type="InterPro" id="IPR006479">
    <property type="entry name" value="Holin"/>
</dbReference>
<evidence type="ECO:0000256" key="3">
    <source>
        <dbReference type="ARBA" id="ARBA00022989"/>
    </source>
</evidence>
<organism evidence="6 7">
    <name type="scientific">Butyricicoccus porcorum</name>
    <dbReference type="NCBI Taxonomy" id="1945634"/>
    <lineage>
        <taxon>Bacteria</taxon>
        <taxon>Bacillati</taxon>
        <taxon>Bacillota</taxon>
        <taxon>Clostridia</taxon>
        <taxon>Eubacteriales</taxon>
        <taxon>Butyricicoccaceae</taxon>
        <taxon>Butyricicoccus</taxon>
    </lineage>
</organism>
<evidence type="ECO:0000256" key="1">
    <source>
        <dbReference type="ARBA" id="ARBA00004370"/>
    </source>
</evidence>
<reference evidence="6 7" key="1">
    <citation type="submission" date="2017-05" db="EMBL/GenBank/DDBJ databases">
        <title>Butyricicoccus porcorum sp. nov. a butyrate-producing bacterium from the swine intestinal tract.</title>
        <authorList>
            <person name="Trachsel J."/>
            <person name="Humphrey S."/>
            <person name="Allen H.K."/>
        </authorList>
    </citation>
    <scope>NUCLEOTIDE SEQUENCE [LARGE SCALE GENOMIC DNA]</scope>
    <source>
        <strain evidence="6">BB10</strain>
    </source>
</reference>
<feature type="transmembrane region" description="Helical" evidence="5">
    <location>
        <begin position="43"/>
        <end position="61"/>
    </location>
</feature>
<dbReference type="GO" id="GO:0016020">
    <property type="term" value="C:membrane"/>
    <property type="evidence" value="ECO:0007669"/>
    <property type="project" value="UniProtKB-SubCell"/>
</dbReference>
<dbReference type="AlphaFoldDB" id="A0A252F5M1"/>
<sequence>MSNPGHTIGSDTIARTIVLALALLNQILAIAGHETIAFTDNDIYQLVSLCWTIGASLVAWWKNNSFTCIACEADEWRKARLEQEKKDGQSDNESKG</sequence>
<comment type="caution">
    <text evidence="6">The sequence shown here is derived from an EMBL/GenBank/DDBJ whole genome shotgun (WGS) entry which is preliminary data.</text>
</comment>
<keyword evidence="3 5" id="KW-1133">Transmembrane helix</keyword>
<dbReference type="OrthoDB" id="2353897at2"/>
<name>A0A252F5M1_9FIRM</name>
<evidence type="ECO:0000256" key="2">
    <source>
        <dbReference type="ARBA" id="ARBA00022692"/>
    </source>
</evidence>
<evidence type="ECO:0000256" key="5">
    <source>
        <dbReference type="SAM" id="Phobius"/>
    </source>
</evidence>
<comment type="subcellular location">
    <subcellularLocation>
        <location evidence="1">Membrane</location>
    </subcellularLocation>
</comment>
<dbReference type="Pfam" id="PF04688">
    <property type="entry name" value="Holin_SPP1"/>
    <property type="match status" value="1"/>
</dbReference>
<dbReference type="EMBL" id="NHOC01000004">
    <property type="protein sequence ID" value="OUM21051.1"/>
    <property type="molecule type" value="Genomic_DNA"/>
</dbReference>
<dbReference type="RefSeq" id="WP_087018582.1">
    <property type="nucleotide sequence ID" value="NZ_NHOC01000004.1"/>
</dbReference>
<feature type="transmembrane region" description="Helical" evidence="5">
    <location>
        <begin position="12"/>
        <end position="31"/>
    </location>
</feature>
<evidence type="ECO:0000313" key="7">
    <source>
        <dbReference type="Proteomes" id="UP000194903"/>
    </source>
</evidence>
<dbReference type="NCBIfam" id="TIGR01592">
    <property type="entry name" value="holin_SPP1"/>
    <property type="match status" value="1"/>
</dbReference>
<evidence type="ECO:0000256" key="4">
    <source>
        <dbReference type="ARBA" id="ARBA00023136"/>
    </source>
</evidence>
<keyword evidence="2 5" id="KW-0812">Transmembrane</keyword>